<evidence type="ECO:0000256" key="7">
    <source>
        <dbReference type="ARBA" id="ARBA00023004"/>
    </source>
</evidence>
<dbReference type="EMBL" id="FQNC01000015">
    <property type="protein sequence ID" value="SGY17858.1"/>
    <property type="molecule type" value="Genomic_DNA"/>
</dbReference>
<keyword evidence="4 9" id="KW-0349">Heme</keyword>
<gene>
    <name evidence="11" type="primary">BQ5605_C015g07917</name>
    <name evidence="11" type="ORF">BQ5605_C015G07917</name>
</gene>
<comment type="similarity">
    <text evidence="3">Belongs to the cytochrome P450 family.</text>
</comment>
<dbReference type="PRINTS" id="PR00385">
    <property type="entry name" value="P450"/>
</dbReference>
<comment type="pathway">
    <text evidence="2">Secondary metabolite biosynthesis.</text>
</comment>
<keyword evidence="6" id="KW-0560">Oxidoreductase</keyword>
<name>A0A2X0LXU3_9BASI</name>
<dbReference type="Pfam" id="PF00067">
    <property type="entry name" value="p450"/>
    <property type="match status" value="1"/>
</dbReference>
<comment type="cofactor">
    <cofactor evidence="1 9">
        <name>heme</name>
        <dbReference type="ChEBI" id="CHEBI:30413"/>
    </cofactor>
</comment>
<sequence>MSPRPFADSPASALYESTPLLIFGGAAILLAAFLYTRAQNASQRGPLPPSPKGAIPIFGHMFMLPKSRPWVKMEEWTRELGKFFPRSTGARLALRSRRRASYSPNDGIQPCPIYTLKLGSQTVVVVGRAPVAMDLLDKRSAIYSSRPRLIMTSDLVSRGLRMTFMQYGDLWRRQRKLLHSLTSPKASSSYEPIQSMESAQLVRDMIQKPKMFWGHCQRSLIVRKKFCGLRRYAGSTIMQVAFNKRAPTHDDHAITEMRKINERMTKTAVAGRYIVDSLPFLNVLPKPLAPWKQEADTLFEETLSLFKSHYDGVNNEVKEGRDVHCFATEILRLRSQYDLSETEAIFLAGAMYGAGSDTTADGISTFILIMVAHPHVLAKAQEELDRVIGHERLPEFSDQEDLVYCQAVVRECLRFRTIIAGGLGHRSTEDDVYNGYFIPKGTTVLANHWAIHLDPEVYPEPEVFNPARFIVDGKLVGTKYAERGHHAYGFGRRICPGMHIADRSLFIVFTRMMWACKIEHQVDEHGVPIPVDIDRFSEGFSSHPLPFQCKILSRGKWAEEAIELAVQQQL</sequence>
<dbReference type="PRINTS" id="PR00463">
    <property type="entry name" value="EP450I"/>
</dbReference>
<evidence type="ECO:0000256" key="9">
    <source>
        <dbReference type="PIRSR" id="PIRSR602401-1"/>
    </source>
</evidence>
<dbReference type="GO" id="GO:0016705">
    <property type="term" value="F:oxidoreductase activity, acting on paired donors, with incorporation or reduction of molecular oxygen"/>
    <property type="evidence" value="ECO:0007669"/>
    <property type="project" value="InterPro"/>
</dbReference>
<dbReference type="GO" id="GO:0020037">
    <property type="term" value="F:heme binding"/>
    <property type="evidence" value="ECO:0007669"/>
    <property type="project" value="InterPro"/>
</dbReference>
<dbReference type="Proteomes" id="UP000249464">
    <property type="component" value="Unassembled WGS sequence"/>
</dbReference>
<dbReference type="Gene3D" id="1.10.630.10">
    <property type="entry name" value="Cytochrome P450"/>
    <property type="match status" value="1"/>
</dbReference>
<reference evidence="11 12" key="1">
    <citation type="submission" date="2016-11" db="EMBL/GenBank/DDBJ databases">
        <authorList>
            <person name="Jaros S."/>
            <person name="Januszkiewicz K."/>
            <person name="Wedrychowicz H."/>
        </authorList>
    </citation>
    <scope>NUCLEOTIDE SEQUENCE [LARGE SCALE GENOMIC DNA]</scope>
</reference>
<keyword evidence="10" id="KW-1133">Transmembrane helix</keyword>
<accession>A0A2X0LXU3</accession>
<keyword evidence="12" id="KW-1185">Reference proteome</keyword>
<protein>
    <submittedName>
        <fullName evidence="11">BQ5605_C015g07917 protein</fullName>
    </submittedName>
</protein>
<dbReference type="GO" id="GO:0005506">
    <property type="term" value="F:iron ion binding"/>
    <property type="evidence" value="ECO:0007669"/>
    <property type="project" value="InterPro"/>
</dbReference>
<dbReference type="CDD" id="cd11065">
    <property type="entry name" value="CYP64-like"/>
    <property type="match status" value="1"/>
</dbReference>
<dbReference type="InterPro" id="IPR036396">
    <property type="entry name" value="Cyt_P450_sf"/>
</dbReference>
<organism evidence="11 12">
    <name type="scientific">Microbotryum silenes-dioicae</name>
    <dbReference type="NCBI Taxonomy" id="796604"/>
    <lineage>
        <taxon>Eukaryota</taxon>
        <taxon>Fungi</taxon>
        <taxon>Dikarya</taxon>
        <taxon>Basidiomycota</taxon>
        <taxon>Pucciniomycotina</taxon>
        <taxon>Microbotryomycetes</taxon>
        <taxon>Microbotryales</taxon>
        <taxon>Microbotryaceae</taxon>
        <taxon>Microbotryum</taxon>
    </lineage>
</organism>
<keyword evidence="5 9" id="KW-0479">Metal-binding</keyword>
<dbReference type="GO" id="GO:0004497">
    <property type="term" value="F:monooxygenase activity"/>
    <property type="evidence" value="ECO:0007669"/>
    <property type="project" value="UniProtKB-KW"/>
</dbReference>
<evidence type="ECO:0000256" key="6">
    <source>
        <dbReference type="ARBA" id="ARBA00023002"/>
    </source>
</evidence>
<dbReference type="InterPro" id="IPR002401">
    <property type="entry name" value="Cyt_P450_E_grp-I"/>
</dbReference>
<evidence type="ECO:0000256" key="2">
    <source>
        <dbReference type="ARBA" id="ARBA00005179"/>
    </source>
</evidence>
<evidence type="ECO:0000256" key="5">
    <source>
        <dbReference type="ARBA" id="ARBA00022723"/>
    </source>
</evidence>
<proteinExistence type="inferred from homology"/>
<feature type="transmembrane region" description="Helical" evidence="10">
    <location>
        <begin position="20"/>
        <end position="36"/>
    </location>
</feature>
<dbReference type="InterPro" id="IPR050364">
    <property type="entry name" value="Cytochrome_P450_fung"/>
</dbReference>
<evidence type="ECO:0000256" key="4">
    <source>
        <dbReference type="ARBA" id="ARBA00022617"/>
    </source>
</evidence>
<dbReference type="PANTHER" id="PTHR46300">
    <property type="entry name" value="P450, PUTATIVE (EUROFUNG)-RELATED-RELATED"/>
    <property type="match status" value="1"/>
</dbReference>
<feature type="binding site" description="axial binding residue" evidence="9">
    <location>
        <position position="495"/>
    </location>
    <ligand>
        <name>heme</name>
        <dbReference type="ChEBI" id="CHEBI:30413"/>
    </ligand>
    <ligandPart>
        <name>Fe</name>
        <dbReference type="ChEBI" id="CHEBI:18248"/>
    </ligandPart>
</feature>
<dbReference type="STRING" id="796604.A0A2X0LXU3"/>
<evidence type="ECO:0000256" key="3">
    <source>
        <dbReference type="ARBA" id="ARBA00010617"/>
    </source>
</evidence>
<keyword evidence="10" id="KW-0812">Transmembrane</keyword>
<evidence type="ECO:0000313" key="11">
    <source>
        <dbReference type="EMBL" id="SGY17858.1"/>
    </source>
</evidence>
<evidence type="ECO:0000256" key="8">
    <source>
        <dbReference type="ARBA" id="ARBA00023033"/>
    </source>
</evidence>
<evidence type="ECO:0000256" key="1">
    <source>
        <dbReference type="ARBA" id="ARBA00001971"/>
    </source>
</evidence>
<keyword evidence="8" id="KW-0503">Monooxygenase</keyword>
<dbReference type="InterPro" id="IPR001128">
    <property type="entry name" value="Cyt_P450"/>
</dbReference>
<evidence type="ECO:0000313" key="12">
    <source>
        <dbReference type="Proteomes" id="UP000249464"/>
    </source>
</evidence>
<keyword evidence="10" id="KW-0472">Membrane</keyword>
<dbReference type="PANTHER" id="PTHR46300:SF1">
    <property type="entry name" value="P450, PUTATIVE (EUROFUNG)-RELATED"/>
    <property type="match status" value="1"/>
</dbReference>
<evidence type="ECO:0000256" key="10">
    <source>
        <dbReference type="SAM" id="Phobius"/>
    </source>
</evidence>
<dbReference type="AlphaFoldDB" id="A0A2X0LXU3"/>
<keyword evidence="7 9" id="KW-0408">Iron</keyword>
<dbReference type="SUPFAM" id="SSF48264">
    <property type="entry name" value="Cytochrome P450"/>
    <property type="match status" value="1"/>
</dbReference>